<keyword evidence="3" id="KW-1185">Reference proteome</keyword>
<proteinExistence type="predicted"/>
<comment type="caution">
    <text evidence="2">The sequence shown here is derived from an EMBL/GenBank/DDBJ whole genome shotgun (WGS) entry which is preliminary data.</text>
</comment>
<name>A0ABR2HST1_9PEZI</name>
<dbReference type="Proteomes" id="UP001390339">
    <property type="component" value="Unassembled WGS sequence"/>
</dbReference>
<sequence length="592" mass="66594">MPGSVRLTIPLHPSGGTKHKRRRSRISPTTPGWANRMRRRLRHNAQSTSTQQSNQYEAVIGKSSPQEVADRITAQESAETLVGPAASVGGSKKDEGQDVKPWETLIVGANLGYNLSRVEYKDREILQQEYIVNWYEKHQPSAAQHQSTVLADLVKERAKMKDTHRNTTPIEELRNERAIADRLVILRNALESSRCDDESVNIRAAISGYESGQITCSEQFTLIYGGRIVDTCPSYNSFCEDRDERLDRYEQQYGSGWLWHEPPLAASHDNGGHTGIEIHAKKGFCLYQSSHTYEDFGLWPIFMRCATNENKVRRKSARTAKSTTQGRKRKRKCDDVQQNENGTSLKSCTFKVALDTGATFPVLLPQDLLRLGINTNTHAAQGAISVSTTNGRIQMRFYELYVGMGSAVVSGTEFGSDSTNETGWPLEKGAMGGLCPVFVNGDEDENEDDEHPDQLWQKRLSGLMPFKACYVSSVPAAGRIWMGENRRDVLGSQRMPPYRRFSTHHVVDPGFPSDMHEVQDALGTPDSVTFFHRLTREDEEKGGFIERESQNNTTFWSEVRGDKVLRRNHFGPKQAKKIPKLNGTSWRTAPDV</sequence>
<gene>
    <name evidence="2" type="ORF">PGQ11_014218</name>
</gene>
<reference evidence="2 3" key="1">
    <citation type="journal article" date="2024" name="IMA Fungus">
        <title>Apiospora arundinis, a panoply of carbohydrate-active enzymes and secondary metabolites.</title>
        <authorList>
            <person name="Sorensen T."/>
            <person name="Petersen C."/>
            <person name="Muurmann A.T."/>
            <person name="Christiansen J.V."/>
            <person name="Brundto M.L."/>
            <person name="Overgaard C.K."/>
            <person name="Boysen A.T."/>
            <person name="Wollenberg R.D."/>
            <person name="Larsen T.O."/>
            <person name="Sorensen J.L."/>
            <person name="Nielsen K.L."/>
            <person name="Sondergaard T.E."/>
        </authorList>
    </citation>
    <scope>NUCLEOTIDE SEQUENCE [LARGE SCALE GENOMIC DNA]</scope>
    <source>
        <strain evidence="2 3">AAU 773</strain>
    </source>
</reference>
<dbReference type="EMBL" id="JAPCWZ010000009">
    <property type="protein sequence ID" value="KAK8851739.1"/>
    <property type="molecule type" value="Genomic_DNA"/>
</dbReference>
<feature type="region of interest" description="Disordered" evidence="1">
    <location>
        <begin position="1"/>
        <end position="35"/>
    </location>
</feature>
<evidence type="ECO:0000256" key="1">
    <source>
        <dbReference type="SAM" id="MobiDB-lite"/>
    </source>
</evidence>
<feature type="region of interest" description="Disordered" evidence="1">
    <location>
        <begin position="313"/>
        <end position="339"/>
    </location>
</feature>
<protein>
    <recommendedName>
        <fullName evidence="4">Peptidase A2 domain-containing protein</fullName>
    </recommendedName>
</protein>
<evidence type="ECO:0000313" key="3">
    <source>
        <dbReference type="Proteomes" id="UP001390339"/>
    </source>
</evidence>
<evidence type="ECO:0000313" key="2">
    <source>
        <dbReference type="EMBL" id="KAK8851739.1"/>
    </source>
</evidence>
<accession>A0ABR2HST1</accession>
<organism evidence="2 3">
    <name type="scientific">Apiospora arundinis</name>
    <dbReference type="NCBI Taxonomy" id="335852"/>
    <lineage>
        <taxon>Eukaryota</taxon>
        <taxon>Fungi</taxon>
        <taxon>Dikarya</taxon>
        <taxon>Ascomycota</taxon>
        <taxon>Pezizomycotina</taxon>
        <taxon>Sordariomycetes</taxon>
        <taxon>Xylariomycetidae</taxon>
        <taxon>Amphisphaeriales</taxon>
        <taxon>Apiosporaceae</taxon>
        <taxon>Apiospora</taxon>
    </lineage>
</organism>
<evidence type="ECO:0008006" key="4">
    <source>
        <dbReference type="Google" id="ProtNLM"/>
    </source>
</evidence>